<organism evidence="1 2">
    <name type="scientific">Bacteroides uniformis</name>
    <dbReference type="NCBI Taxonomy" id="820"/>
    <lineage>
        <taxon>Bacteria</taxon>
        <taxon>Pseudomonadati</taxon>
        <taxon>Bacteroidota</taxon>
        <taxon>Bacteroidia</taxon>
        <taxon>Bacteroidales</taxon>
        <taxon>Bacteroidaceae</taxon>
        <taxon>Bacteroides</taxon>
    </lineage>
</organism>
<accession>A0A412B4U0</accession>
<reference evidence="1 2" key="1">
    <citation type="submission" date="2018-08" db="EMBL/GenBank/DDBJ databases">
        <title>A genome reference for cultivated species of the human gut microbiota.</title>
        <authorList>
            <person name="Zou Y."/>
            <person name="Xue W."/>
            <person name="Luo G."/>
        </authorList>
    </citation>
    <scope>NUCLEOTIDE SEQUENCE [LARGE SCALE GENOMIC DNA]</scope>
    <source>
        <strain evidence="1 2">AF28-11</strain>
    </source>
</reference>
<name>A0A412B4U0_BACUN</name>
<dbReference type="Proteomes" id="UP000283680">
    <property type="component" value="Unassembled WGS sequence"/>
</dbReference>
<dbReference type="EMBL" id="QRTH01000015">
    <property type="protein sequence ID" value="RGQ47532.1"/>
    <property type="molecule type" value="Genomic_DNA"/>
</dbReference>
<gene>
    <name evidence="1" type="ORF">DWY92_19145</name>
</gene>
<dbReference type="AlphaFoldDB" id="A0A412B4U0"/>
<evidence type="ECO:0000313" key="2">
    <source>
        <dbReference type="Proteomes" id="UP000283680"/>
    </source>
</evidence>
<evidence type="ECO:0000313" key="1">
    <source>
        <dbReference type="EMBL" id="RGQ47532.1"/>
    </source>
</evidence>
<sequence length="74" mass="8155">MEVKYLAVEIKGEIFVMNDNDELGGLIDGDIPHTVIGRVCTERCNTTCLHYRGGTCPCKAMKDADGILIHVFVD</sequence>
<comment type="caution">
    <text evidence="1">The sequence shown here is derived from an EMBL/GenBank/DDBJ whole genome shotgun (WGS) entry which is preliminary data.</text>
</comment>
<protein>
    <submittedName>
        <fullName evidence="1">Uncharacterized protein</fullName>
    </submittedName>
</protein>
<proteinExistence type="predicted"/>